<dbReference type="EMBL" id="BGPR01036186">
    <property type="protein sequence ID" value="GBO11288.1"/>
    <property type="molecule type" value="Genomic_DNA"/>
</dbReference>
<reference evidence="1 2" key="1">
    <citation type="journal article" date="2019" name="Sci. Rep.">
        <title>Orb-weaving spider Araneus ventricosus genome elucidates the spidroin gene catalogue.</title>
        <authorList>
            <person name="Kono N."/>
            <person name="Nakamura H."/>
            <person name="Ohtoshi R."/>
            <person name="Moran D.A.P."/>
            <person name="Shinohara A."/>
            <person name="Yoshida Y."/>
            <person name="Fujiwara M."/>
            <person name="Mori M."/>
            <person name="Tomita M."/>
            <person name="Arakawa K."/>
        </authorList>
    </citation>
    <scope>NUCLEOTIDE SEQUENCE [LARGE SCALE GENOMIC DNA]</scope>
</reference>
<dbReference type="Proteomes" id="UP000499080">
    <property type="component" value="Unassembled WGS sequence"/>
</dbReference>
<evidence type="ECO:0000313" key="2">
    <source>
        <dbReference type="Proteomes" id="UP000499080"/>
    </source>
</evidence>
<comment type="caution">
    <text evidence="1">The sequence shown here is derived from an EMBL/GenBank/DDBJ whole genome shotgun (WGS) entry which is preliminary data.</text>
</comment>
<name>A0A4Y2UEP1_ARAVE</name>
<evidence type="ECO:0000313" key="1">
    <source>
        <dbReference type="EMBL" id="GBO11288.1"/>
    </source>
</evidence>
<organism evidence="1 2">
    <name type="scientific">Araneus ventricosus</name>
    <name type="common">Orbweaver spider</name>
    <name type="synonym">Epeira ventricosa</name>
    <dbReference type="NCBI Taxonomy" id="182803"/>
    <lineage>
        <taxon>Eukaryota</taxon>
        <taxon>Metazoa</taxon>
        <taxon>Ecdysozoa</taxon>
        <taxon>Arthropoda</taxon>
        <taxon>Chelicerata</taxon>
        <taxon>Arachnida</taxon>
        <taxon>Araneae</taxon>
        <taxon>Araneomorphae</taxon>
        <taxon>Entelegynae</taxon>
        <taxon>Araneoidea</taxon>
        <taxon>Araneidae</taxon>
        <taxon>Araneus</taxon>
    </lineage>
</organism>
<proteinExistence type="predicted"/>
<sequence length="79" mass="8741">MCKTSKDQSCQACLTPMRVNGTSSIQPGPRTKLFSSLKKKHLGGWHFRTDAEVQQAILACLNDLDADFSSAGFDKFVYL</sequence>
<protein>
    <submittedName>
        <fullName evidence="1">Uncharacterized protein</fullName>
    </submittedName>
</protein>
<accession>A0A4Y2UEP1</accession>
<keyword evidence="2" id="KW-1185">Reference proteome</keyword>
<dbReference type="AlphaFoldDB" id="A0A4Y2UEP1"/>
<gene>
    <name evidence="1" type="ORF">AVEN_121743_1</name>
</gene>